<dbReference type="FunFam" id="3.40.50.11990:FF:000002">
    <property type="entry name" value="protein CDC73 homolog"/>
    <property type="match status" value="1"/>
</dbReference>
<organism evidence="9 10">
    <name type="scientific">Macrostomum lignano</name>
    <dbReference type="NCBI Taxonomy" id="282301"/>
    <lineage>
        <taxon>Eukaryota</taxon>
        <taxon>Metazoa</taxon>
        <taxon>Spiralia</taxon>
        <taxon>Lophotrochozoa</taxon>
        <taxon>Platyhelminthes</taxon>
        <taxon>Rhabditophora</taxon>
        <taxon>Macrostomorpha</taxon>
        <taxon>Macrostomida</taxon>
        <taxon>Macrostomidae</taxon>
        <taxon>Macrostomum</taxon>
    </lineage>
</organism>
<evidence type="ECO:0000256" key="5">
    <source>
        <dbReference type="ARBA" id="ARBA00023242"/>
    </source>
</evidence>
<keyword evidence="4" id="KW-0804">Transcription</keyword>
<dbReference type="Pfam" id="PF16050">
    <property type="entry name" value="CDC73_N"/>
    <property type="match status" value="2"/>
</dbReference>
<feature type="compositionally biased region" description="Basic and acidic residues" evidence="6">
    <location>
        <begin position="91"/>
        <end position="103"/>
    </location>
</feature>
<accession>A0A1I8H3Z9</accession>
<comment type="similarity">
    <text evidence="2">Belongs to the CDC73 family.</text>
</comment>
<keyword evidence="3" id="KW-0805">Transcription regulation</keyword>
<protein>
    <submittedName>
        <fullName evidence="10">CDC73_C domain-containing protein</fullName>
    </submittedName>
</protein>
<sequence>MVDGRCSLARSYRASVPTLSSARKVARSSPECAESSCRSKRSRQCPRLGVVEHTACHSRRALWRSGSASDWTSARIERKAAQASPRRRRIEVRPREAPDRRVGDPAGSVRASVVICPSARRHVRSASAGMSAGTRVDNQSDAQCHLDQPVDLAGCHLERTRTGGRVRRRSQANNNKALFTVAATDASAQRRKPSLAEETAVRSTQWQQHEEKRRQSLIICIVMADVLSIIRDYTIKNKEIVEKDDEVIFGDFAYPKSTKTNYIIWGTNRPDSSKDYYTLECILYLLRNVRHNHAQYVRTAAAAGVPVVRLPDRRDLLNYLTGKSATSDKIDRSAPLDMSAQRPVAAAAAAGASSMEPSVPSAAAAVSTDASAALSTVDLDAVRSADTADVSSSAVSADHSDSHSLAKRARIDLDSSGANDATNSNSGIVAQSSTTAATDATDASGLQAGSAAPAQTAVSEADQLAAVQRSMKERERLAAKLVDETGAARPAVLPERFEGSTLSQVMTIEKIHALRAKRRVKIRDSIKPDESGGALAGADSGAIGASFFSEDLSLLRDLVSRERLHRDRNSCLQAATRNFADSVLNGVLRAVRAREEGANAIANSSAVTASGGHSRQSVGSNPAHQQRPTQHLAYSRYDQEKFANRDEAADFFKIDTVGGWGIDMLGRGPAGPGGDSSAVKGGPGGAARPSDPRRMQQQRQSFGSGTPRTPVPASPLVGNSSTNSTPSSQQKRTSRTPIIIIPATASLISMLNAKDILLEKRFVSIEDKRAAGARRENEALIQRMRPDGTTTVPFRVVDQPQKLTADEWSRVVAVFVQGPAWQFKNWPIGGGIPVDIFARVKAFHLKFADMPTDANVLQWNVTVLQLDRHKRHLDRAVLQQFWDELDLFMRKHKTHLRF</sequence>
<keyword evidence="5" id="KW-0539">Nucleus</keyword>
<dbReference type="InterPro" id="IPR032041">
    <property type="entry name" value="Cdc73_N"/>
</dbReference>
<dbReference type="Gene3D" id="3.40.50.11990">
    <property type="entry name" value="RNA polymerase II accessory factor, Cdc73 C-terminal domain"/>
    <property type="match status" value="1"/>
</dbReference>
<name>A0A1I8H3Z9_9PLAT</name>
<feature type="compositionally biased region" description="Polar residues" evidence="6">
    <location>
        <begin position="604"/>
        <end position="629"/>
    </location>
</feature>
<feature type="region of interest" description="Disordered" evidence="6">
    <location>
        <begin position="665"/>
        <end position="735"/>
    </location>
</feature>
<dbReference type="InterPro" id="IPR007852">
    <property type="entry name" value="Cdc73/Parafibromin"/>
</dbReference>
<dbReference type="GO" id="GO:0032968">
    <property type="term" value="P:positive regulation of transcription elongation by RNA polymerase II"/>
    <property type="evidence" value="ECO:0007669"/>
    <property type="project" value="TreeGrafter"/>
</dbReference>
<evidence type="ECO:0000313" key="10">
    <source>
        <dbReference type="WBParaSite" id="maker-uti_cns_0004387-snap-gene-0.2-mRNA-1"/>
    </source>
</evidence>
<dbReference type="Proteomes" id="UP000095280">
    <property type="component" value="Unplaced"/>
</dbReference>
<feature type="region of interest" description="Disordered" evidence="6">
    <location>
        <begin position="604"/>
        <end position="630"/>
    </location>
</feature>
<dbReference type="InterPro" id="IPR031336">
    <property type="entry name" value="CDC73_C"/>
</dbReference>
<evidence type="ECO:0000259" key="7">
    <source>
        <dbReference type="Pfam" id="PF05179"/>
    </source>
</evidence>
<feature type="region of interest" description="Disordered" evidence="6">
    <location>
        <begin position="74"/>
        <end position="105"/>
    </location>
</feature>
<dbReference type="PANTHER" id="PTHR12466:SF8">
    <property type="entry name" value="PARAFIBROMIN"/>
    <property type="match status" value="1"/>
</dbReference>
<evidence type="ECO:0000256" key="1">
    <source>
        <dbReference type="ARBA" id="ARBA00004123"/>
    </source>
</evidence>
<comment type="subcellular location">
    <subcellularLocation>
        <location evidence="1">Nucleus</location>
    </subcellularLocation>
</comment>
<reference evidence="10" key="1">
    <citation type="submission" date="2016-11" db="UniProtKB">
        <authorList>
            <consortium name="WormBaseParasite"/>
        </authorList>
    </citation>
    <scope>IDENTIFICATION</scope>
</reference>
<dbReference type="AlphaFoldDB" id="A0A1I8H3Z9"/>
<feature type="compositionally biased region" description="Low complexity" evidence="6">
    <location>
        <begin position="719"/>
        <end position="730"/>
    </location>
</feature>
<feature type="compositionally biased region" description="Polar residues" evidence="6">
    <location>
        <begin position="695"/>
        <end position="707"/>
    </location>
</feature>
<feature type="domain" description="Cell division control protein 73 C-terminal" evidence="7">
    <location>
        <begin position="734"/>
        <end position="886"/>
    </location>
</feature>
<dbReference type="GO" id="GO:0000993">
    <property type="term" value="F:RNA polymerase II complex binding"/>
    <property type="evidence" value="ECO:0007669"/>
    <property type="project" value="TreeGrafter"/>
</dbReference>
<evidence type="ECO:0000256" key="4">
    <source>
        <dbReference type="ARBA" id="ARBA00023163"/>
    </source>
</evidence>
<keyword evidence="9" id="KW-1185">Reference proteome</keyword>
<feature type="domain" description="Paf1 complex subunit Cdc73 N-terminal" evidence="8">
    <location>
        <begin position="223"/>
        <end position="401"/>
    </location>
</feature>
<feature type="domain" description="Paf1 complex subunit Cdc73 N-terminal" evidence="8">
    <location>
        <begin position="470"/>
        <end position="641"/>
    </location>
</feature>
<dbReference type="GO" id="GO:0016593">
    <property type="term" value="C:Cdc73/Paf1 complex"/>
    <property type="evidence" value="ECO:0007669"/>
    <property type="project" value="InterPro"/>
</dbReference>
<dbReference type="InterPro" id="IPR038103">
    <property type="entry name" value="CDC73_C_sf"/>
</dbReference>
<dbReference type="PANTHER" id="PTHR12466">
    <property type="entry name" value="CDC73 DOMAIN PROTEIN"/>
    <property type="match status" value="1"/>
</dbReference>
<evidence type="ECO:0000256" key="6">
    <source>
        <dbReference type="SAM" id="MobiDB-lite"/>
    </source>
</evidence>
<dbReference type="WBParaSite" id="maker-uti_cns_0004387-snap-gene-0.2-mRNA-1">
    <property type="protein sequence ID" value="maker-uti_cns_0004387-snap-gene-0.2-mRNA-1"/>
    <property type="gene ID" value="maker-uti_cns_0004387-snap-gene-0.2"/>
</dbReference>
<dbReference type="GO" id="GO:0006368">
    <property type="term" value="P:transcription elongation by RNA polymerase II"/>
    <property type="evidence" value="ECO:0007669"/>
    <property type="project" value="InterPro"/>
</dbReference>
<evidence type="ECO:0000313" key="9">
    <source>
        <dbReference type="Proteomes" id="UP000095280"/>
    </source>
</evidence>
<dbReference type="Pfam" id="PF05179">
    <property type="entry name" value="CDC73_C"/>
    <property type="match status" value="1"/>
</dbReference>
<evidence type="ECO:0000256" key="2">
    <source>
        <dbReference type="ARBA" id="ARBA00010427"/>
    </source>
</evidence>
<evidence type="ECO:0000259" key="8">
    <source>
        <dbReference type="Pfam" id="PF16050"/>
    </source>
</evidence>
<proteinExistence type="inferred from homology"/>
<evidence type="ECO:0000256" key="3">
    <source>
        <dbReference type="ARBA" id="ARBA00023015"/>
    </source>
</evidence>